<keyword evidence="1" id="KW-0560">Oxidoreductase</keyword>
<dbReference type="AlphaFoldDB" id="W1DLB9"/>
<dbReference type="InterPro" id="IPR016161">
    <property type="entry name" value="Ald_DH/histidinol_DH"/>
</dbReference>
<accession>W1DLB9</accession>
<evidence type="ECO:0000313" key="2">
    <source>
        <dbReference type="Proteomes" id="UP000019183"/>
    </source>
</evidence>
<dbReference type="GO" id="GO:0008911">
    <property type="term" value="F:lactaldehyde dehydrogenase (NAD+) activity"/>
    <property type="evidence" value="ECO:0007669"/>
    <property type="project" value="UniProtKB-EC"/>
</dbReference>
<proteinExistence type="predicted"/>
<dbReference type="EC" id="1.2.1.21" evidence="1"/>
<protein>
    <submittedName>
        <fullName evidence="1">Aldehyde dehydrogenase A / Glycolaldehyde dehydrogenase</fullName>
        <ecNumber evidence="1">1.2.1.21</ecNumber>
        <ecNumber evidence="1">1.2.1.22</ecNumber>
    </submittedName>
</protein>
<name>W1DLB9_KLEPN</name>
<dbReference type="Gene3D" id="3.40.309.10">
    <property type="entry name" value="Aldehyde Dehydrogenase, Chain A, domain 2"/>
    <property type="match status" value="1"/>
</dbReference>
<dbReference type="EMBL" id="CBWK010000268">
    <property type="protein sequence ID" value="CDL08924.1"/>
    <property type="molecule type" value="Genomic_DNA"/>
</dbReference>
<reference evidence="1" key="1">
    <citation type="submission" date="2013-10" db="EMBL/GenBank/DDBJ databases">
        <title>Antibiotic resistance diversity of beta-lactamase producers in the General Hospital Vienna.</title>
        <authorList>
            <person name="Barisic I."/>
            <person name="Mitteregger D."/>
            <person name="Hirschl A.M."/>
            <person name="Noehammer C."/>
            <person name="Wiesinger-Mayr H."/>
        </authorList>
    </citation>
    <scope>NUCLEOTIDE SEQUENCE [LARGE SCALE GENOMIC DNA]</scope>
    <source>
        <strain evidence="1">IS43</strain>
    </source>
</reference>
<sequence length="47" mass="5101">MALGGQPLEGKGYFYPPTLLLDVRQEMDIIHEEPRSGAAGGGLFDPR</sequence>
<dbReference type="EC" id="1.2.1.22" evidence="1"/>
<organism evidence="1 2">
    <name type="scientific">Klebsiella pneumoniae IS43</name>
    <dbReference type="NCBI Taxonomy" id="1432552"/>
    <lineage>
        <taxon>Bacteria</taxon>
        <taxon>Pseudomonadati</taxon>
        <taxon>Pseudomonadota</taxon>
        <taxon>Gammaproteobacteria</taxon>
        <taxon>Enterobacterales</taxon>
        <taxon>Enterobacteriaceae</taxon>
        <taxon>Klebsiella/Raoultella group</taxon>
        <taxon>Klebsiella</taxon>
        <taxon>Klebsiella pneumoniae complex</taxon>
    </lineage>
</organism>
<keyword evidence="2" id="KW-1185">Reference proteome</keyword>
<dbReference type="SUPFAM" id="SSF53720">
    <property type="entry name" value="ALDH-like"/>
    <property type="match status" value="1"/>
</dbReference>
<comment type="caution">
    <text evidence="1">The sequence shown here is derived from an EMBL/GenBank/DDBJ whole genome shotgun (WGS) entry which is preliminary data.</text>
</comment>
<evidence type="ECO:0000313" key="1">
    <source>
        <dbReference type="EMBL" id="CDL08924.1"/>
    </source>
</evidence>
<dbReference type="InterPro" id="IPR016163">
    <property type="entry name" value="Ald_DH_C"/>
</dbReference>
<dbReference type="Proteomes" id="UP000019183">
    <property type="component" value="Unassembled WGS sequence"/>
</dbReference>
<dbReference type="GO" id="GO:0050569">
    <property type="term" value="F:glycolaldehyde dehydrogenase (NAD+) activity"/>
    <property type="evidence" value="ECO:0007669"/>
    <property type="project" value="UniProtKB-EC"/>
</dbReference>